<dbReference type="GO" id="GO:0015979">
    <property type="term" value="P:photosynthesis"/>
    <property type="evidence" value="ECO:0007669"/>
    <property type="project" value="UniProtKB-UniRule"/>
</dbReference>
<proteinExistence type="inferred from homology"/>
<keyword evidence="3 6" id="KW-1133">Transmembrane helix</keyword>
<dbReference type="AlphaFoldDB" id="A0A898CVQ2"/>
<evidence type="ECO:0000256" key="1">
    <source>
        <dbReference type="ARBA" id="ARBA00022531"/>
    </source>
</evidence>
<dbReference type="InterPro" id="IPR023431">
    <property type="entry name" value="PSII_PsbX_type_1_subfam"/>
</dbReference>
<protein>
    <recommendedName>
        <fullName evidence="6">Photosystem II reaction center protein X</fullName>
    </recommendedName>
</protein>
<comment type="similarity">
    <text evidence="6">Belongs to the PsbX family. Type 1 subfamily.</text>
</comment>
<sequence length="53" mass="5685">MYSILLFLIKKTELKMTSSVANFISSLVAGGLVLTAIGIALIIISKSDRVTRS</sequence>
<geneLocation type="chloroplast" evidence="7"/>
<evidence type="ECO:0000313" key="7">
    <source>
        <dbReference type="EMBL" id="QSH90621.1"/>
    </source>
</evidence>
<evidence type="ECO:0000256" key="4">
    <source>
        <dbReference type="ARBA" id="ARBA00023136"/>
    </source>
</evidence>
<dbReference type="GeneID" id="67282451"/>
<evidence type="ECO:0000256" key="6">
    <source>
        <dbReference type="HAMAP-Rule" id="MF_01386"/>
    </source>
</evidence>
<feature type="transmembrane region" description="Helical" evidence="6">
    <location>
        <begin position="20"/>
        <end position="44"/>
    </location>
</feature>
<gene>
    <name evidence="6 7" type="primary">psbX</name>
</gene>
<evidence type="ECO:0000256" key="5">
    <source>
        <dbReference type="ARBA" id="ARBA00023276"/>
    </source>
</evidence>
<keyword evidence="1 6" id="KW-0602">Photosynthesis</keyword>
<comment type="subcellular location">
    <subcellularLocation>
        <location evidence="6">Plastid</location>
        <location evidence="6">Chloroplast thylakoid membrane</location>
        <topology evidence="6">Single-pass membrane protein</topology>
    </subcellularLocation>
</comment>
<dbReference type="InterPro" id="IPR009518">
    <property type="entry name" value="PSII_PsbX"/>
</dbReference>
<dbReference type="Gene3D" id="1.20.5.510">
    <property type="entry name" value="Single helix bin"/>
    <property type="match status" value="1"/>
</dbReference>
<keyword evidence="6" id="KW-0793">Thylakoid</keyword>
<evidence type="ECO:0000256" key="3">
    <source>
        <dbReference type="ARBA" id="ARBA00022989"/>
    </source>
</evidence>
<keyword evidence="5 6" id="KW-0604">Photosystem II</keyword>
<reference evidence="7" key="1">
    <citation type="journal article" date="2021" name="Mitochondrial DNA Part B Resour">
        <title>Complete chloroplast genome of Eucampia zodiacus (Mediophyceae, Bacillariophyta).</title>
        <authorList>
            <person name="Zhang M."/>
            <person name="Cui Z."/>
            <person name="Liu F."/>
            <person name="Chen N."/>
        </authorList>
    </citation>
    <scope>NUCLEOTIDE SEQUENCE</scope>
    <source>
        <strain evidence="7">CNS00061</strain>
    </source>
</reference>
<dbReference type="GO" id="GO:0009523">
    <property type="term" value="C:photosystem II"/>
    <property type="evidence" value="ECO:0007669"/>
    <property type="project" value="UniProtKB-KW"/>
</dbReference>
<dbReference type="EMBL" id="MW412838">
    <property type="protein sequence ID" value="QSH90621.1"/>
    <property type="molecule type" value="Genomic_DNA"/>
</dbReference>
<comment type="subunit">
    <text evidence="6">PSII is composed of 1 copy each of membrane proteins PsbA, PsbB, PsbC, PsbD, PsbE, PsbF, PsbH, PsbI, PsbJ, PsbK, PsbL, PsbM, PsbT, PsbX, PsbY, PsbZ, Psb30/Ycf12, at least 3 peripheral proteins of the oxygen-evolving complex and a large number of cofactors. It forms dimeric complexes.</text>
</comment>
<keyword evidence="4 6" id="KW-0472">Membrane</keyword>
<keyword evidence="2 6" id="KW-0812">Transmembrane</keyword>
<organism evidence="7">
    <name type="scientific">Eucampia zodiacus</name>
    <dbReference type="NCBI Taxonomy" id="444606"/>
    <lineage>
        <taxon>Eukaryota</taxon>
        <taxon>Sar</taxon>
        <taxon>Stramenopiles</taxon>
        <taxon>Ochrophyta</taxon>
        <taxon>Bacillariophyta</taxon>
        <taxon>Mediophyceae</taxon>
        <taxon>Biddulphiophycidae</taxon>
        <taxon>Hemiaulales</taxon>
        <taxon>Hemiaulaceae</taxon>
        <taxon>Eucampia</taxon>
    </lineage>
</organism>
<keyword evidence="7" id="KW-0150">Chloroplast</keyword>
<dbReference type="Pfam" id="PF06596">
    <property type="entry name" value="PsbX"/>
    <property type="match status" value="1"/>
</dbReference>
<keyword evidence="7" id="KW-0934">Plastid</keyword>
<dbReference type="RefSeq" id="YP_010172846.1">
    <property type="nucleotide sequence ID" value="NC_057645.1"/>
</dbReference>
<comment type="function">
    <text evidence="6">Involved in the binding and/or turnover of quinones at the Q(B) site of photosystem II (PSII). PSII is a light-driven water plastoquinone oxidoreductase, using light energy to abstract electrons from H(2)O, generating a proton gradient subsequently used for ATP formation.</text>
</comment>
<accession>A0A898CVQ2</accession>
<dbReference type="GO" id="GO:0009535">
    <property type="term" value="C:chloroplast thylakoid membrane"/>
    <property type="evidence" value="ECO:0007669"/>
    <property type="project" value="UniProtKB-SubCell"/>
</dbReference>
<name>A0A898CVQ2_9STRA</name>
<evidence type="ECO:0000256" key="2">
    <source>
        <dbReference type="ARBA" id="ARBA00022692"/>
    </source>
</evidence>
<dbReference type="HAMAP" id="MF_01386">
    <property type="entry name" value="PSII_PsbX_1"/>
    <property type="match status" value="1"/>
</dbReference>